<dbReference type="InterPro" id="IPR004761">
    <property type="entry name" value="Spore_GerAB"/>
</dbReference>
<dbReference type="PANTHER" id="PTHR34975">
    <property type="entry name" value="SPORE GERMINATION PROTEIN A2"/>
    <property type="match status" value="1"/>
</dbReference>
<evidence type="ECO:0000256" key="7">
    <source>
        <dbReference type="ARBA" id="ARBA00023136"/>
    </source>
</evidence>
<comment type="subcellular location">
    <subcellularLocation>
        <location evidence="1">Membrane</location>
        <topology evidence="1">Multi-pass membrane protein</topology>
    </subcellularLocation>
</comment>
<dbReference type="Gene3D" id="1.20.1740.10">
    <property type="entry name" value="Amino acid/polyamine transporter I"/>
    <property type="match status" value="1"/>
</dbReference>
<dbReference type="PANTHER" id="PTHR34975:SF2">
    <property type="entry name" value="SPORE GERMINATION PROTEIN A2"/>
    <property type="match status" value="1"/>
</dbReference>
<feature type="transmembrane region" description="Helical" evidence="8">
    <location>
        <begin position="301"/>
        <end position="321"/>
    </location>
</feature>
<keyword evidence="6 8" id="KW-1133">Transmembrane helix</keyword>
<keyword evidence="5 8" id="KW-0812">Transmembrane</keyword>
<comment type="similarity">
    <text evidence="2">Belongs to the amino acid-polyamine-organocation (APC) superfamily. Spore germination protein (SGP) (TC 2.A.3.9) family.</text>
</comment>
<evidence type="ECO:0000313" key="10">
    <source>
        <dbReference type="Proteomes" id="UP000031967"/>
    </source>
</evidence>
<evidence type="ECO:0000256" key="6">
    <source>
        <dbReference type="ARBA" id="ARBA00022989"/>
    </source>
</evidence>
<keyword evidence="10" id="KW-1185">Reference proteome</keyword>
<feature type="transmembrane region" description="Helical" evidence="8">
    <location>
        <begin position="333"/>
        <end position="355"/>
    </location>
</feature>
<feature type="transmembrane region" description="Helical" evidence="8">
    <location>
        <begin position="76"/>
        <end position="96"/>
    </location>
</feature>
<evidence type="ECO:0000256" key="1">
    <source>
        <dbReference type="ARBA" id="ARBA00004141"/>
    </source>
</evidence>
<gene>
    <name evidence="9" type="ORF">SD70_10945</name>
</gene>
<evidence type="ECO:0000256" key="4">
    <source>
        <dbReference type="ARBA" id="ARBA00022544"/>
    </source>
</evidence>
<reference evidence="9 10" key="1">
    <citation type="submission" date="2014-12" db="EMBL/GenBank/DDBJ databases">
        <title>Draft genome sequence of Paenibacillus kamchatkensis strain B-2647.</title>
        <authorList>
            <person name="Karlyshev A.V."/>
            <person name="Kudryashova E.B."/>
        </authorList>
    </citation>
    <scope>NUCLEOTIDE SEQUENCE [LARGE SCALE GENOMIC DNA]</scope>
    <source>
        <strain evidence="9 10">VKM B-2647</strain>
    </source>
</reference>
<evidence type="ECO:0000313" key="9">
    <source>
        <dbReference type="EMBL" id="KIL40831.1"/>
    </source>
</evidence>
<evidence type="ECO:0000256" key="5">
    <source>
        <dbReference type="ARBA" id="ARBA00022692"/>
    </source>
</evidence>
<name>A0ABR5AIH5_9BACL</name>
<feature type="transmembrane region" description="Helical" evidence="8">
    <location>
        <begin position="215"/>
        <end position="238"/>
    </location>
</feature>
<organism evidence="9 10">
    <name type="scientific">Gordoniibacillus kamchatkensis</name>
    <dbReference type="NCBI Taxonomy" id="1590651"/>
    <lineage>
        <taxon>Bacteria</taxon>
        <taxon>Bacillati</taxon>
        <taxon>Bacillota</taxon>
        <taxon>Bacilli</taxon>
        <taxon>Bacillales</taxon>
        <taxon>Paenibacillaceae</taxon>
        <taxon>Gordoniibacillus</taxon>
    </lineage>
</organism>
<proteinExistence type="inferred from homology"/>
<dbReference type="Proteomes" id="UP000031967">
    <property type="component" value="Unassembled WGS sequence"/>
</dbReference>
<dbReference type="EMBL" id="JXAK01000016">
    <property type="protein sequence ID" value="KIL40831.1"/>
    <property type="molecule type" value="Genomic_DNA"/>
</dbReference>
<feature type="transmembrane region" description="Helical" evidence="8">
    <location>
        <begin position="116"/>
        <end position="134"/>
    </location>
</feature>
<feature type="transmembrane region" description="Helical" evidence="8">
    <location>
        <begin position="268"/>
        <end position="289"/>
    </location>
</feature>
<comment type="caution">
    <text evidence="9">The sequence shown here is derived from an EMBL/GenBank/DDBJ whole genome shotgun (WGS) entry which is preliminary data.</text>
</comment>
<feature type="transmembrane region" description="Helical" evidence="8">
    <location>
        <begin position="183"/>
        <end position="203"/>
    </location>
</feature>
<keyword evidence="7 8" id="KW-0472">Membrane</keyword>
<keyword evidence="3" id="KW-0813">Transport</keyword>
<feature type="transmembrane region" description="Helical" evidence="8">
    <location>
        <begin position="146"/>
        <end position="163"/>
    </location>
</feature>
<protein>
    <submittedName>
        <fullName evidence="9">Spore gernimation protein</fullName>
    </submittedName>
</protein>
<feature type="transmembrane region" description="Helical" evidence="8">
    <location>
        <begin position="12"/>
        <end position="32"/>
    </location>
</feature>
<evidence type="ECO:0000256" key="3">
    <source>
        <dbReference type="ARBA" id="ARBA00022448"/>
    </source>
</evidence>
<dbReference type="NCBIfam" id="TIGR00912">
    <property type="entry name" value="2A0309"/>
    <property type="match status" value="1"/>
</dbReference>
<keyword evidence="4" id="KW-0309">Germination</keyword>
<evidence type="ECO:0000256" key="2">
    <source>
        <dbReference type="ARBA" id="ARBA00007998"/>
    </source>
</evidence>
<sequence length="365" mass="39880">MEKGKISALQMAMLTNPTILATAILSAPAITAKLAEHDMWLSPVWASLAGIAAVYLAWGLNKLYPAESIIDISVRIAGRAAGKLLGFVYLFFYLHVNGIIVREYGEFVVGSFLTKTPLGIVIASIVAVSAFAVYGGVEVLGRCAQIMVPVVVLLFIVIIILLFPDLNPENMLPFMEKGIKSSFMGALVPQGWFSEYFVMTFLLPLVADRAKAPKWGVISAMSVMFILVIGNITTLMLFGDITGTLTYPVLIAARYISLADFFEHVESIVMAIWVTGMFIKISVFYYILALGTAQWLKLSDFRPLVLPLGLCLASFGVWAAPNSEKLLHDLGTTIPFYLSAVQVVIPLLLLLIALLKQKLRRQNGG</sequence>
<evidence type="ECO:0000256" key="8">
    <source>
        <dbReference type="SAM" id="Phobius"/>
    </source>
</evidence>
<accession>A0ABR5AIH5</accession>
<feature type="transmembrane region" description="Helical" evidence="8">
    <location>
        <begin position="44"/>
        <end position="64"/>
    </location>
</feature>
<dbReference type="Pfam" id="PF03845">
    <property type="entry name" value="Spore_permease"/>
    <property type="match status" value="1"/>
</dbReference>